<dbReference type="InterPro" id="IPR011250">
    <property type="entry name" value="OMP/PagP_B-barrel"/>
</dbReference>
<dbReference type="InterPro" id="IPR025665">
    <property type="entry name" value="Beta-barrel_OMP_2"/>
</dbReference>
<comment type="caution">
    <text evidence="3">The sequence shown here is derived from an EMBL/GenBank/DDBJ whole genome shotgun (WGS) entry which is preliminary data.</text>
</comment>
<evidence type="ECO:0000256" key="1">
    <source>
        <dbReference type="SAM" id="SignalP"/>
    </source>
</evidence>
<dbReference type="Proteomes" id="UP001549749">
    <property type="component" value="Unassembled WGS sequence"/>
</dbReference>
<keyword evidence="1" id="KW-0732">Signal</keyword>
<dbReference type="Pfam" id="PF13568">
    <property type="entry name" value="OMP_b-brl_2"/>
    <property type="match status" value="1"/>
</dbReference>
<accession>A0ABV2T0F3</accession>
<feature type="domain" description="Outer membrane protein beta-barrel" evidence="2">
    <location>
        <begin position="20"/>
        <end position="208"/>
    </location>
</feature>
<organism evidence="3 4">
    <name type="scientific">Chitinophaga defluvii</name>
    <dbReference type="NCBI Taxonomy" id="3163343"/>
    <lineage>
        <taxon>Bacteria</taxon>
        <taxon>Pseudomonadati</taxon>
        <taxon>Bacteroidota</taxon>
        <taxon>Chitinophagia</taxon>
        <taxon>Chitinophagales</taxon>
        <taxon>Chitinophagaceae</taxon>
        <taxon>Chitinophaga</taxon>
    </lineage>
</organism>
<gene>
    <name evidence="3" type="ORF">ABR189_04005</name>
</gene>
<reference evidence="3 4" key="1">
    <citation type="submission" date="2024-06" db="EMBL/GenBank/DDBJ databases">
        <title>Chitinophaga defluvii sp. nov., isolated from municipal sewage.</title>
        <authorList>
            <person name="Zhang L."/>
        </authorList>
    </citation>
    <scope>NUCLEOTIDE SEQUENCE [LARGE SCALE GENOMIC DNA]</scope>
    <source>
        <strain evidence="3 4">H8</strain>
    </source>
</reference>
<evidence type="ECO:0000313" key="3">
    <source>
        <dbReference type="EMBL" id="MET6996512.1"/>
    </source>
</evidence>
<proteinExistence type="predicted"/>
<dbReference type="SUPFAM" id="SSF56925">
    <property type="entry name" value="OMPA-like"/>
    <property type="match status" value="1"/>
</dbReference>
<evidence type="ECO:0000313" key="4">
    <source>
        <dbReference type="Proteomes" id="UP001549749"/>
    </source>
</evidence>
<evidence type="ECO:0000259" key="2">
    <source>
        <dbReference type="Pfam" id="PF13568"/>
    </source>
</evidence>
<feature type="chain" id="PRO_5045532436" evidence="1">
    <location>
        <begin position="21"/>
        <end position="237"/>
    </location>
</feature>
<feature type="signal peptide" evidence="1">
    <location>
        <begin position="1"/>
        <end position="20"/>
    </location>
</feature>
<name>A0ABV2T0F3_9BACT</name>
<keyword evidence="4" id="KW-1185">Reference proteome</keyword>
<sequence length="237" mass="27287">MKRLYLLLPSMLIAVAPLRAQFSIGIQAGAGRNYLHTDISNRPFTAYKASTIFEVGVPVRYTFNTWLSAQTGLQFAQKNYEMYRSGYYDGIYEKTINNYLQLPVMAHFSFGGPKIKGFLDLGGYTAWWMSSKRKGTQPNMENVVETPEKYTSIFDMYRPYHYSEKYTFNGTKDRRMEWGGLAGIGVEYSPVPNYLLFITGRYTVAFTDQQKNYMVHLVPRYNETFSVQLGGMITISR</sequence>
<dbReference type="EMBL" id="JBEXAC010000001">
    <property type="protein sequence ID" value="MET6996512.1"/>
    <property type="molecule type" value="Genomic_DNA"/>
</dbReference>
<protein>
    <submittedName>
        <fullName evidence="3">Porin family protein</fullName>
    </submittedName>
</protein>
<dbReference type="RefSeq" id="WP_354659154.1">
    <property type="nucleotide sequence ID" value="NZ_JBEXAC010000001.1"/>
</dbReference>